<dbReference type="VEuPathDB" id="FungiDB:MELLADRAFT_124258"/>
<organism evidence="3">
    <name type="scientific">Melampsora larici-populina (strain 98AG31 / pathotype 3-4-7)</name>
    <name type="common">Poplar leaf rust fungus</name>
    <dbReference type="NCBI Taxonomy" id="747676"/>
    <lineage>
        <taxon>Eukaryota</taxon>
        <taxon>Fungi</taxon>
        <taxon>Dikarya</taxon>
        <taxon>Basidiomycota</taxon>
        <taxon>Pucciniomycotina</taxon>
        <taxon>Pucciniomycetes</taxon>
        <taxon>Pucciniales</taxon>
        <taxon>Melampsoraceae</taxon>
        <taxon>Melampsora</taxon>
    </lineage>
</organism>
<proteinExistence type="predicted"/>
<dbReference type="InParanoid" id="F4R7P5"/>
<dbReference type="GeneID" id="18926708"/>
<accession>F4R7P5</accession>
<sequence>MIGIQLRKMVLLSLILSISIIPMMCEMVEEAEDIAGFSRVSKSRSSLEEDEDSWRSSEGSQCAAQSCTFHPTCSRKGCGDCGGMGYCLESGQKNP</sequence>
<dbReference type="AlphaFoldDB" id="F4R7P5"/>
<protein>
    <submittedName>
        <fullName evidence="2">Secreted protein</fullName>
    </submittedName>
</protein>
<name>F4R7P5_MELLP</name>
<feature type="chain" id="PRO_5003314874" evidence="1">
    <location>
        <begin position="26"/>
        <end position="95"/>
    </location>
</feature>
<dbReference type="Proteomes" id="UP000001072">
    <property type="component" value="Unassembled WGS sequence"/>
</dbReference>
<gene>
    <name evidence="2" type="ORF">MELLADRAFT_124258</name>
</gene>
<feature type="signal peptide" evidence="1">
    <location>
        <begin position="1"/>
        <end position="25"/>
    </location>
</feature>
<dbReference type="EMBL" id="GL883092">
    <property type="protein sequence ID" value="EGG11748.1"/>
    <property type="molecule type" value="Genomic_DNA"/>
</dbReference>
<evidence type="ECO:0000313" key="3">
    <source>
        <dbReference type="Proteomes" id="UP000001072"/>
    </source>
</evidence>
<dbReference type="KEGG" id="mlr:MELLADRAFT_124258"/>
<keyword evidence="1" id="KW-0732">Signal</keyword>
<keyword evidence="3" id="KW-1185">Reference proteome</keyword>
<evidence type="ECO:0000313" key="2">
    <source>
        <dbReference type="EMBL" id="EGG11748.1"/>
    </source>
</evidence>
<evidence type="ECO:0000256" key="1">
    <source>
        <dbReference type="SAM" id="SignalP"/>
    </source>
</evidence>
<dbReference type="RefSeq" id="XP_007405383.1">
    <property type="nucleotide sequence ID" value="XM_007405321.1"/>
</dbReference>
<reference evidence="3" key="1">
    <citation type="journal article" date="2011" name="Proc. Natl. Acad. Sci. U.S.A.">
        <title>Obligate biotrophy features unraveled by the genomic analysis of rust fungi.</title>
        <authorList>
            <person name="Duplessis S."/>
            <person name="Cuomo C.A."/>
            <person name="Lin Y.-C."/>
            <person name="Aerts A."/>
            <person name="Tisserant E."/>
            <person name="Veneault-Fourrey C."/>
            <person name="Joly D.L."/>
            <person name="Hacquard S."/>
            <person name="Amselem J."/>
            <person name="Cantarel B.L."/>
            <person name="Chiu R."/>
            <person name="Coutinho P.M."/>
            <person name="Feau N."/>
            <person name="Field M."/>
            <person name="Frey P."/>
            <person name="Gelhaye E."/>
            <person name="Goldberg J."/>
            <person name="Grabherr M.G."/>
            <person name="Kodira C.D."/>
            <person name="Kohler A."/>
            <person name="Kuees U."/>
            <person name="Lindquist E.A."/>
            <person name="Lucas S.M."/>
            <person name="Mago R."/>
            <person name="Mauceli E."/>
            <person name="Morin E."/>
            <person name="Murat C."/>
            <person name="Pangilinan J.L."/>
            <person name="Park R."/>
            <person name="Pearson M."/>
            <person name="Quesneville H."/>
            <person name="Rouhier N."/>
            <person name="Sakthikumar S."/>
            <person name="Salamov A.A."/>
            <person name="Schmutz J."/>
            <person name="Selles B."/>
            <person name="Shapiro H."/>
            <person name="Tanguay P."/>
            <person name="Tuskan G.A."/>
            <person name="Henrissat B."/>
            <person name="Van de Peer Y."/>
            <person name="Rouze P."/>
            <person name="Ellis J.G."/>
            <person name="Dodds P.N."/>
            <person name="Schein J.E."/>
            <person name="Zhong S."/>
            <person name="Hamelin R.C."/>
            <person name="Grigoriev I.V."/>
            <person name="Szabo L.J."/>
            <person name="Martin F."/>
        </authorList>
    </citation>
    <scope>NUCLEOTIDE SEQUENCE [LARGE SCALE GENOMIC DNA]</scope>
    <source>
        <strain evidence="3">98AG31 / pathotype 3-4-7</strain>
    </source>
</reference>
<dbReference type="HOGENOM" id="CLU_183185_0_0_1"/>